<evidence type="ECO:0000256" key="1">
    <source>
        <dbReference type="SAM" id="MobiDB-lite"/>
    </source>
</evidence>
<feature type="region of interest" description="Disordered" evidence="1">
    <location>
        <begin position="294"/>
        <end position="317"/>
    </location>
</feature>
<evidence type="ECO:0000313" key="4">
    <source>
        <dbReference type="Proteomes" id="UP000244817"/>
    </source>
</evidence>
<organism evidence="3 4">
    <name type="scientific">Thalassorhabdomicrobium marinisediminis</name>
    <dbReference type="NCBI Taxonomy" id="2170577"/>
    <lineage>
        <taxon>Bacteria</taxon>
        <taxon>Pseudomonadati</taxon>
        <taxon>Pseudomonadota</taxon>
        <taxon>Alphaproteobacteria</taxon>
        <taxon>Rhodobacterales</taxon>
        <taxon>Paracoccaceae</taxon>
        <taxon>Thalassorhabdomicrobium</taxon>
    </lineage>
</organism>
<feature type="domain" description="CobQ/CobB/MinD/ParA nucleotide binding" evidence="2">
    <location>
        <begin position="106"/>
        <end position="375"/>
    </location>
</feature>
<dbReference type="EMBL" id="QCYG01000014">
    <property type="protein sequence ID" value="PVA05208.1"/>
    <property type="molecule type" value="Genomic_DNA"/>
</dbReference>
<evidence type="ECO:0000313" key="3">
    <source>
        <dbReference type="EMBL" id="PVA05208.1"/>
    </source>
</evidence>
<dbReference type="AlphaFoldDB" id="A0A2T7FSR3"/>
<keyword evidence="4" id="KW-1185">Reference proteome</keyword>
<sequence>MPVFPDQLTNIAGADAQTASPAPLRDMTIWEFTQFVRPMSVGHFRRVLKEVPNLPQGRPLSGQNAANATRVFTPQEVATLRHHFDTEGRQGPRPRPKRAPIVSLVQTARGAGRTSTVAHLATAAALDGWRVLVIDADPAAGTSRLLSGLEESDGEPFGVLPLIARSYGGHLLRANQLRLDQGETPLPMEEAISRAVGLSAPDVIRPGRWPGLDLIAAPASLALADLKLGQWQGTARSWNPWRALYDLIHRDGLAAQYDVIFCDTGADVGPLTLAVAASSDVLVLPVPLWRMTPADLEPGQERDRATAGDGGRDAEDHEDVARGLRALAAGLTDIQTRESRTARALGKPAMTLDWQGVHLLPVGAQVRTRTQEARLRARFGTHVLPDAMPDVWADVRGRAKRAAPPEDLARAHDGQLYDIAPRALPRAVYAPLRTAVEACWQGLQRVILTPDR</sequence>
<proteinExistence type="predicted"/>
<comment type="caution">
    <text evidence="3">The sequence shown here is derived from an EMBL/GenBank/DDBJ whole genome shotgun (WGS) entry which is preliminary data.</text>
</comment>
<reference evidence="3 4" key="1">
    <citation type="submission" date="2018-04" db="EMBL/GenBank/DDBJ databases">
        <title>Pelagivirga bohaiensis gen. nov., sp. nov., a bacterium isolated from the Bohai Sea.</title>
        <authorList>
            <person name="Ji X."/>
        </authorList>
    </citation>
    <scope>NUCLEOTIDE SEQUENCE [LARGE SCALE GENOMIC DNA]</scope>
    <source>
        <strain evidence="3 4">BH-SD16</strain>
    </source>
</reference>
<dbReference type="Gene3D" id="3.40.50.300">
    <property type="entry name" value="P-loop containing nucleotide triphosphate hydrolases"/>
    <property type="match status" value="1"/>
</dbReference>
<dbReference type="PANTHER" id="PTHR13696">
    <property type="entry name" value="P-LOOP CONTAINING NUCLEOSIDE TRIPHOSPHATE HYDROLASE"/>
    <property type="match status" value="1"/>
</dbReference>
<accession>A0A2T7FSR3</accession>
<feature type="compositionally biased region" description="Basic and acidic residues" evidence="1">
    <location>
        <begin position="299"/>
        <end position="317"/>
    </location>
</feature>
<dbReference type="InterPro" id="IPR027417">
    <property type="entry name" value="P-loop_NTPase"/>
</dbReference>
<dbReference type="Pfam" id="PF01656">
    <property type="entry name" value="CbiA"/>
    <property type="match status" value="1"/>
</dbReference>
<name>A0A2T7FSR3_9RHOB</name>
<protein>
    <recommendedName>
        <fullName evidence="2">CobQ/CobB/MinD/ParA nucleotide binding domain-containing protein</fullName>
    </recommendedName>
</protein>
<dbReference type="RefSeq" id="WP_108642243.1">
    <property type="nucleotide sequence ID" value="NZ_QCYG01000014.1"/>
</dbReference>
<dbReference type="PANTHER" id="PTHR13696:SF52">
    <property type="entry name" value="PARA FAMILY PROTEIN CT_582"/>
    <property type="match status" value="1"/>
</dbReference>
<dbReference type="Proteomes" id="UP000244817">
    <property type="component" value="Unassembled WGS sequence"/>
</dbReference>
<dbReference type="OrthoDB" id="9815116at2"/>
<dbReference type="InterPro" id="IPR050678">
    <property type="entry name" value="DNA_Partitioning_ATPase"/>
</dbReference>
<evidence type="ECO:0000259" key="2">
    <source>
        <dbReference type="Pfam" id="PF01656"/>
    </source>
</evidence>
<dbReference type="InterPro" id="IPR002586">
    <property type="entry name" value="CobQ/CobB/MinD/ParA_Nub-bd_dom"/>
</dbReference>
<gene>
    <name evidence="3" type="ORF">DC363_16395</name>
</gene>
<dbReference type="SUPFAM" id="SSF52540">
    <property type="entry name" value="P-loop containing nucleoside triphosphate hydrolases"/>
    <property type="match status" value="1"/>
</dbReference>